<sequence length="112" mass="13441">MGWPEVLRKLGYRKPEITEDGDLYLPNSDRVVLNRIRYNKHQKIITRPAMRMRQPRAIIALTQYSHLTDAQKKEIRRIAADIQKRQSNHDMRLGVKSNKHYRYIARKNKIFI</sequence>
<evidence type="ECO:0000313" key="2">
    <source>
        <dbReference type="Proteomes" id="UP000019763"/>
    </source>
</evidence>
<dbReference type="RefSeq" id="XP_011134298.1">
    <property type="nucleotide sequence ID" value="XM_011135996.1"/>
</dbReference>
<proteinExistence type="predicted"/>
<dbReference type="AlphaFoldDB" id="A0A023BBP7"/>
<dbReference type="Proteomes" id="UP000019763">
    <property type="component" value="Unassembled WGS sequence"/>
</dbReference>
<dbReference type="VEuPathDB" id="CryptoDB:GNI_021600"/>
<name>A0A023BBP7_GRENI</name>
<reference evidence="1" key="1">
    <citation type="submission" date="2013-12" db="EMBL/GenBank/DDBJ databases">
        <authorList>
            <person name="Omoto C.K."/>
            <person name="Sibley D."/>
            <person name="Venepally P."/>
            <person name="Hadjithomas M."/>
            <person name="Karamycheva S."/>
            <person name="Brunk B."/>
            <person name="Roos D."/>
            <person name="Caler E."/>
            <person name="Lorenzi H."/>
        </authorList>
    </citation>
    <scope>NUCLEOTIDE SEQUENCE</scope>
</reference>
<comment type="caution">
    <text evidence="1">The sequence shown here is derived from an EMBL/GenBank/DDBJ whole genome shotgun (WGS) entry which is preliminary data.</text>
</comment>
<protein>
    <submittedName>
        <fullName evidence="1">Uncharacterized protein</fullName>
    </submittedName>
</protein>
<accession>A0A023BBP7</accession>
<keyword evidence="2" id="KW-1185">Reference proteome</keyword>
<organism evidence="1 2">
    <name type="scientific">Gregarina niphandrodes</name>
    <name type="common">Septate eugregarine</name>
    <dbReference type="NCBI Taxonomy" id="110365"/>
    <lineage>
        <taxon>Eukaryota</taxon>
        <taxon>Sar</taxon>
        <taxon>Alveolata</taxon>
        <taxon>Apicomplexa</taxon>
        <taxon>Conoidasida</taxon>
        <taxon>Gregarinasina</taxon>
        <taxon>Eugregarinorida</taxon>
        <taxon>Gregarinidae</taxon>
        <taxon>Gregarina</taxon>
    </lineage>
</organism>
<evidence type="ECO:0000313" key="1">
    <source>
        <dbReference type="EMBL" id="EZG80324.1"/>
    </source>
</evidence>
<dbReference type="EMBL" id="AFNH02000159">
    <property type="protein sequence ID" value="EZG80324.1"/>
    <property type="molecule type" value="Genomic_DNA"/>
</dbReference>
<dbReference type="GeneID" id="22911026"/>
<gene>
    <name evidence="1" type="ORF">GNI_021600</name>
</gene>